<comment type="caution">
    <text evidence="10">The sequence shown here is derived from an EMBL/GenBank/DDBJ whole genome shotgun (WGS) entry which is preliminary data.</text>
</comment>
<comment type="similarity">
    <text evidence="2">Belongs to the major facilitator superfamily. TCR/Tet family.</text>
</comment>
<feature type="transmembrane region" description="Helical" evidence="8">
    <location>
        <begin position="410"/>
        <end position="433"/>
    </location>
</feature>
<feature type="transmembrane region" description="Helical" evidence="8">
    <location>
        <begin position="78"/>
        <end position="98"/>
    </location>
</feature>
<organism evidence="10 11">
    <name type="scientific">Trichoderma gamsii</name>
    <dbReference type="NCBI Taxonomy" id="398673"/>
    <lineage>
        <taxon>Eukaryota</taxon>
        <taxon>Fungi</taxon>
        <taxon>Dikarya</taxon>
        <taxon>Ascomycota</taxon>
        <taxon>Pezizomycotina</taxon>
        <taxon>Sordariomycetes</taxon>
        <taxon>Hypocreomycetidae</taxon>
        <taxon>Hypocreales</taxon>
        <taxon>Hypocreaceae</taxon>
        <taxon>Trichoderma</taxon>
    </lineage>
</organism>
<dbReference type="GO" id="GO:0022857">
    <property type="term" value="F:transmembrane transporter activity"/>
    <property type="evidence" value="ECO:0007669"/>
    <property type="project" value="InterPro"/>
</dbReference>
<feature type="region of interest" description="Disordered" evidence="7">
    <location>
        <begin position="1"/>
        <end position="25"/>
    </location>
</feature>
<accession>A0A2P4ZQS0</accession>
<evidence type="ECO:0000313" key="10">
    <source>
        <dbReference type="EMBL" id="PON26647.1"/>
    </source>
</evidence>
<evidence type="ECO:0000256" key="3">
    <source>
        <dbReference type="ARBA" id="ARBA00022448"/>
    </source>
</evidence>
<evidence type="ECO:0000256" key="8">
    <source>
        <dbReference type="SAM" id="Phobius"/>
    </source>
</evidence>
<evidence type="ECO:0000256" key="6">
    <source>
        <dbReference type="ARBA" id="ARBA00023136"/>
    </source>
</evidence>
<feature type="transmembrane region" description="Helical" evidence="8">
    <location>
        <begin position="275"/>
        <end position="301"/>
    </location>
</feature>
<feature type="transmembrane region" description="Helical" evidence="8">
    <location>
        <begin position="171"/>
        <end position="192"/>
    </location>
</feature>
<dbReference type="Gene3D" id="1.20.1250.20">
    <property type="entry name" value="MFS general substrate transporter like domains"/>
    <property type="match status" value="2"/>
</dbReference>
<keyword evidence="4 8" id="KW-0812">Transmembrane</keyword>
<gene>
    <name evidence="10" type="ORF">TGAM01_v204657</name>
</gene>
<dbReference type="PROSITE" id="PS50850">
    <property type="entry name" value="MFS"/>
    <property type="match status" value="1"/>
</dbReference>
<evidence type="ECO:0000256" key="1">
    <source>
        <dbReference type="ARBA" id="ARBA00004141"/>
    </source>
</evidence>
<feature type="transmembrane region" description="Helical" evidence="8">
    <location>
        <begin position="350"/>
        <end position="372"/>
    </location>
</feature>
<dbReference type="EMBL" id="JPDN02000013">
    <property type="protein sequence ID" value="PON26647.1"/>
    <property type="molecule type" value="Genomic_DNA"/>
</dbReference>
<keyword evidence="11" id="KW-1185">Reference proteome</keyword>
<feature type="transmembrane region" description="Helical" evidence="8">
    <location>
        <begin position="235"/>
        <end position="254"/>
    </location>
</feature>
<reference evidence="10 11" key="1">
    <citation type="journal article" date="2016" name="Genome Announc.">
        <title>Draft Whole-Genome Sequence of Trichoderma gamsii T6085, a Promising Biocontrol Agent of Fusarium Head Blight on Wheat.</title>
        <authorList>
            <person name="Baroncelli R."/>
            <person name="Zapparata A."/>
            <person name="Piaggeschi G."/>
            <person name="Sarrocco S."/>
            <person name="Vannacci G."/>
        </authorList>
    </citation>
    <scope>NUCLEOTIDE SEQUENCE [LARGE SCALE GENOMIC DNA]</scope>
    <source>
        <strain evidence="10 11">T6085</strain>
    </source>
</reference>
<dbReference type="InterPro" id="IPR036259">
    <property type="entry name" value="MFS_trans_sf"/>
</dbReference>
<feature type="transmembrane region" description="Helical" evidence="8">
    <location>
        <begin position="204"/>
        <end position="229"/>
    </location>
</feature>
<dbReference type="PANTHER" id="PTHR23501:SF12">
    <property type="entry name" value="MAJOR FACILITATOR SUPERFAMILY (MFS) PROFILE DOMAIN-CONTAINING PROTEIN-RELATED"/>
    <property type="match status" value="1"/>
</dbReference>
<dbReference type="AlphaFoldDB" id="A0A2P4ZQS0"/>
<feature type="domain" description="Major facilitator superfamily (MFS) profile" evidence="9">
    <location>
        <begin position="81"/>
        <end position="583"/>
    </location>
</feature>
<protein>
    <recommendedName>
        <fullName evidence="9">Major facilitator superfamily (MFS) profile domain-containing protein</fullName>
    </recommendedName>
</protein>
<evidence type="ECO:0000256" key="5">
    <source>
        <dbReference type="ARBA" id="ARBA00022989"/>
    </source>
</evidence>
<dbReference type="Pfam" id="PF07690">
    <property type="entry name" value="MFS_1"/>
    <property type="match status" value="1"/>
</dbReference>
<comment type="subcellular location">
    <subcellularLocation>
        <location evidence="1">Membrane</location>
        <topology evidence="1">Multi-pass membrane protein</topology>
    </subcellularLocation>
</comment>
<feature type="transmembrane region" description="Helical" evidence="8">
    <location>
        <begin position="307"/>
        <end position="329"/>
    </location>
</feature>
<feature type="transmembrane region" description="Helical" evidence="8">
    <location>
        <begin position="440"/>
        <end position="464"/>
    </location>
</feature>
<dbReference type="InterPro" id="IPR020846">
    <property type="entry name" value="MFS_dom"/>
</dbReference>
<sequence length="583" mass="62015">MANPPDNTETVNTADLSSPSLGVPNHYTTDQMVQRTAALDLEIEESRLKHPISPSQENVENSGRTSEAQKREIQGIRWLLVCASIYISALIFGLDTTIAADVQSSIIEAFGHVDQLAWIGAGFSLGSAASVLPVGIAFTQFNMKWVYIVSFGLFELGSAVCGAAPNISAIIIGRVIAGSGGAGLFLGALNYFSAITAPSERAFYISIIGFCWGAGAVLGPLVGGAFAISSASWRWAFYINLLIAAVTAPIYLTFLPSLHLAKDQSLSKRVANLDFLGFILSAAMWVTFAIAATTAGIQWPWSSAQVIALWAVFGALLVGYILQQWFCIFTTPQDRSFPVHLLKSRTQLSLCIATAANAAAAFCMIYFIPIYFQFVHGDKALMAAVRLLPYIVINVSTNIATGRFLPQIQYYMPVYLISGLFTVIGSTLFMVYLRPSTQQGVIYGLMIIIGIGTGMTFSLGFSIASIKAGPSDVGRAISLQNVCRLGGSTITLVIAGQIFQSCAMANLEKVLAGEGFAADEIRGAVAGAQSTLFSELHGVLKAEATNAVTDAIQRTFVVAVVGGGVLVLAAISMRIEKLFSAKA</sequence>
<keyword evidence="5 8" id="KW-1133">Transmembrane helix</keyword>
<evidence type="ECO:0000259" key="9">
    <source>
        <dbReference type="PROSITE" id="PS50850"/>
    </source>
</evidence>
<keyword evidence="3" id="KW-0813">Transport</keyword>
<proteinExistence type="inferred from homology"/>
<dbReference type="GeneID" id="29984529"/>
<feature type="transmembrane region" description="Helical" evidence="8">
    <location>
        <begin position="118"/>
        <end position="138"/>
    </location>
</feature>
<evidence type="ECO:0000256" key="7">
    <source>
        <dbReference type="SAM" id="MobiDB-lite"/>
    </source>
</evidence>
<feature type="transmembrane region" description="Helical" evidence="8">
    <location>
        <begin position="145"/>
        <end position="165"/>
    </location>
</feature>
<feature type="transmembrane region" description="Helical" evidence="8">
    <location>
        <begin position="556"/>
        <end position="575"/>
    </location>
</feature>
<evidence type="ECO:0000256" key="2">
    <source>
        <dbReference type="ARBA" id="ARBA00007520"/>
    </source>
</evidence>
<dbReference type="Proteomes" id="UP000054821">
    <property type="component" value="Unassembled WGS sequence"/>
</dbReference>
<evidence type="ECO:0000313" key="11">
    <source>
        <dbReference type="Proteomes" id="UP000054821"/>
    </source>
</evidence>
<name>A0A2P4ZQS0_9HYPO</name>
<keyword evidence="6 8" id="KW-0472">Membrane</keyword>
<evidence type="ECO:0000256" key="4">
    <source>
        <dbReference type="ARBA" id="ARBA00022692"/>
    </source>
</evidence>
<dbReference type="RefSeq" id="XP_018662259.1">
    <property type="nucleotide sequence ID" value="XM_018804446.1"/>
</dbReference>
<dbReference type="PANTHER" id="PTHR23501">
    <property type="entry name" value="MAJOR FACILITATOR SUPERFAMILY"/>
    <property type="match status" value="1"/>
</dbReference>
<dbReference type="GO" id="GO:0005886">
    <property type="term" value="C:plasma membrane"/>
    <property type="evidence" value="ECO:0007669"/>
    <property type="project" value="TreeGrafter"/>
</dbReference>
<dbReference type="SUPFAM" id="SSF103473">
    <property type="entry name" value="MFS general substrate transporter"/>
    <property type="match status" value="1"/>
</dbReference>
<dbReference type="InterPro" id="IPR011701">
    <property type="entry name" value="MFS"/>
</dbReference>